<evidence type="ECO:0000313" key="2">
    <source>
        <dbReference type="Proteomes" id="UP000319293"/>
    </source>
</evidence>
<reference evidence="1 2" key="1">
    <citation type="submission" date="2019-04" db="EMBL/GenBank/DDBJ databases">
        <title>Complete genome sequence of a novel bacteriophage, PBPA162, infecting Pseudomonas aeruginosa.</title>
        <authorList>
            <person name="Myung H."/>
            <person name="Hong H."/>
            <person name="Cho J."/>
        </authorList>
    </citation>
    <scope>NUCLEOTIDE SEQUENCE [LARGE SCALE GENOMIC DNA]</scope>
</reference>
<keyword evidence="2" id="KW-1185">Reference proteome</keyword>
<proteinExistence type="predicted"/>
<name>A0A4Y5TNG2_9CAUD</name>
<evidence type="ECO:0000313" key="1">
    <source>
        <dbReference type="EMBL" id="QDB70898.1"/>
    </source>
</evidence>
<dbReference type="EMBL" id="MK816297">
    <property type="protein sequence ID" value="QDB70898.1"/>
    <property type="molecule type" value="Genomic_DNA"/>
</dbReference>
<dbReference type="RefSeq" id="YP_010671827.1">
    <property type="nucleotide sequence ID" value="NC_070971.1"/>
</dbReference>
<dbReference type="GeneID" id="77948083"/>
<organism evidence="1 2">
    <name type="scientific">Pseudomonas virus PBPA162</name>
    <dbReference type="NCBI Taxonomy" id="2588096"/>
    <lineage>
        <taxon>Viruses</taxon>
        <taxon>Duplodnaviria</taxon>
        <taxon>Heunggongvirae</taxon>
        <taxon>Uroviricota</taxon>
        <taxon>Caudoviricetes</taxon>
        <taxon>Queuovirinae</taxon>
        <taxon>Iggyvirus</taxon>
        <taxon>Iggyvirus PBPA162</taxon>
    </lineage>
</organism>
<accession>A0A4Y5TNG2</accession>
<protein>
    <submittedName>
        <fullName evidence="1">Uncharacterized protein</fullName>
    </submittedName>
</protein>
<dbReference type="Proteomes" id="UP000319293">
    <property type="component" value="Segment"/>
</dbReference>
<sequence>MSGSNPKPFKHTAKRNDRPGICLRCGQDVARGNGVYSKKRGGLMHVLCSVGSNPIARPKPKRKSLSGLGKAALAMAPEDWYEID</sequence>
<dbReference type="KEGG" id="vg:77948083"/>